<dbReference type="Proteomes" id="UP000824176">
    <property type="component" value="Unassembled WGS sequence"/>
</dbReference>
<name>A0A9D2KB80_9BACT</name>
<comment type="caution">
    <text evidence="8">The sequence shown here is derived from an EMBL/GenBank/DDBJ whole genome shotgun (WGS) entry which is preliminary data.</text>
</comment>
<dbReference type="SUPFAM" id="SSF102114">
    <property type="entry name" value="Radical SAM enzymes"/>
    <property type="match status" value="1"/>
</dbReference>
<evidence type="ECO:0000313" key="8">
    <source>
        <dbReference type="EMBL" id="HIZ90109.1"/>
    </source>
</evidence>
<organism evidence="8 9">
    <name type="scientific">Candidatus Mucispirillum faecigallinarum</name>
    <dbReference type="NCBI Taxonomy" id="2838699"/>
    <lineage>
        <taxon>Bacteria</taxon>
        <taxon>Pseudomonadati</taxon>
        <taxon>Deferribacterota</taxon>
        <taxon>Deferribacteres</taxon>
        <taxon>Deferribacterales</taxon>
        <taxon>Mucispirillaceae</taxon>
        <taxon>Mucispirillum</taxon>
    </lineage>
</organism>
<dbReference type="PANTHER" id="PTHR43787:SF11">
    <property type="entry name" value="UPF0026 PROTEIN SLR1464"/>
    <property type="match status" value="1"/>
</dbReference>
<dbReference type="PANTHER" id="PTHR43787">
    <property type="entry name" value="FEMO COFACTOR BIOSYNTHESIS PROTEIN NIFB-RELATED"/>
    <property type="match status" value="1"/>
</dbReference>
<evidence type="ECO:0000256" key="6">
    <source>
        <dbReference type="ARBA" id="ARBA00023014"/>
    </source>
</evidence>
<evidence type="ECO:0000256" key="5">
    <source>
        <dbReference type="ARBA" id="ARBA00023004"/>
    </source>
</evidence>
<dbReference type="GO" id="GO:0046872">
    <property type="term" value="F:metal ion binding"/>
    <property type="evidence" value="ECO:0007669"/>
    <property type="project" value="UniProtKB-KW"/>
</dbReference>
<dbReference type="AlphaFoldDB" id="A0A9D2KB80"/>
<gene>
    <name evidence="8" type="ORF">H9804_09180</name>
</gene>
<dbReference type="PROSITE" id="PS51918">
    <property type="entry name" value="RADICAL_SAM"/>
    <property type="match status" value="1"/>
</dbReference>
<dbReference type="CDD" id="cd01335">
    <property type="entry name" value="Radical_SAM"/>
    <property type="match status" value="1"/>
</dbReference>
<dbReference type="InterPro" id="IPR007197">
    <property type="entry name" value="rSAM"/>
</dbReference>
<evidence type="ECO:0000256" key="4">
    <source>
        <dbReference type="ARBA" id="ARBA00022723"/>
    </source>
</evidence>
<dbReference type="GO" id="GO:0051539">
    <property type="term" value="F:4 iron, 4 sulfur cluster binding"/>
    <property type="evidence" value="ECO:0007669"/>
    <property type="project" value="UniProtKB-KW"/>
</dbReference>
<dbReference type="SFLD" id="SFLDS00029">
    <property type="entry name" value="Radical_SAM"/>
    <property type="match status" value="1"/>
</dbReference>
<keyword evidence="3" id="KW-0949">S-adenosyl-L-methionine</keyword>
<proteinExistence type="predicted"/>
<evidence type="ECO:0000259" key="7">
    <source>
        <dbReference type="PROSITE" id="PS51918"/>
    </source>
</evidence>
<keyword evidence="5" id="KW-0408">Iron</keyword>
<dbReference type="InterPro" id="IPR058240">
    <property type="entry name" value="rSAM_sf"/>
</dbReference>
<evidence type="ECO:0000256" key="2">
    <source>
        <dbReference type="ARBA" id="ARBA00022485"/>
    </source>
</evidence>
<protein>
    <submittedName>
        <fullName evidence="8">Radical SAM protein</fullName>
    </submittedName>
</protein>
<reference evidence="8" key="1">
    <citation type="journal article" date="2021" name="PeerJ">
        <title>Extensive microbial diversity within the chicken gut microbiome revealed by metagenomics and culture.</title>
        <authorList>
            <person name="Gilroy R."/>
            <person name="Ravi A."/>
            <person name="Getino M."/>
            <person name="Pursley I."/>
            <person name="Horton D.L."/>
            <person name="Alikhan N.F."/>
            <person name="Baker D."/>
            <person name="Gharbi K."/>
            <person name="Hall N."/>
            <person name="Watson M."/>
            <person name="Adriaenssens E.M."/>
            <person name="Foster-Nyarko E."/>
            <person name="Jarju S."/>
            <person name="Secka A."/>
            <person name="Antonio M."/>
            <person name="Oren A."/>
            <person name="Chaudhuri R.R."/>
            <person name="La Ragione R."/>
            <person name="Hildebrand F."/>
            <person name="Pallen M.J."/>
        </authorList>
    </citation>
    <scope>NUCLEOTIDE SEQUENCE</scope>
    <source>
        <strain evidence="8">ChiW4-1371</strain>
    </source>
</reference>
<dbReference type="InterPro" id="IPR013785">
    <property type="entry name" value="Aldolase_TIM"/>
</dbReference>
<dbReference type="InterPro" id="IPR040084">
    <property type="entry name" value="GTPase_Obg"/>
</dbReference>
<keyword evidence="6" id="KW-0411">Iron-sulfur</keyword>
<dbReference type="EMBL" id="DXAQ01000136">
    <property type="protein sequence ID" value="HIZ90109.1"/>
    <property type="molecule type" value="Genomic_DNA"/>
</dbReference>
<accession>A0A9D2KB80</accession>
<sequence length="313" mass="35280">MSEYKYLFGPAPSRRLGRSLGINIVPSKICSLDCLYCEVGKTKTTTMLRKPYYKADNIINEFKDNFYKFEDLCDMVTVTGAGEPTLNSELDKIITGIKKYTSKPCAILTNTTTINIPEVYESLLKFDIVVPSLDAVNNDVFKAVNLPEKSINTENIISYLEKFSKEYKGKLFIEILFCKNINDSENHIKELINVLKNIKYDKVQLGTIHRPPAYSNAAPVDDEFLLNTAKKFISSGIKAEVTGGFSSVYKNSASLDLIDLIPALLKMRPCTVHDMCGVFGKDENEILDTINILTAENKIKAEYYNNDTYYITV</sequence>
<feature type="domain" description="Radical SAM core" evidence="7">
    <location>
        <begin position="14"/>
        <end position="238"/>
    </location>
</feature>
<dbReference type="Pfam" id="PF04055">
    <property type="entry name" value="Radical_SAM"/>
    <property type="match status" value="1"/>
</dbReference>
<dbReference type="SFLD" id="SFLDG01083">
    <property type="entry name" value="Uncharacterised_Radical_SAM_Su"/>
    <property type="match status" value="1"/>
</dbReference>
<reference evidence="8" key="2">
    <citation type="submission" date="2021-04" db="EMBL/GenBank/DDBJ databases">
        <authorList>
            <person name="Gilroy R."/>
        </authorList>
    </citation>
    <scope>NUCLEOTIDE SEQUENCE</scope>
    <source>
        <strain evidence="8">ChiW4-1371</strain>
    </source>
</reference>
<evidence type="ECO:0000313" key="9">
    <source>
        <dbReference type="Proteomes" id="UP000824176"/>
    </source>
</evidence>
<evidence type="ECO:0000256" key="1">
    <source>
        <dbReference type="ARBA" id="ARBA00001966"/>
    </source>
</evidence>
<dbReference type="GO" id="GO:0003824">
    <property type="term" value="F:catalytic activity"/>
    <property type="evidence" value="ECO:0007669"/>
    <property type="project" value="InterPro"/>
</dbReference>
<evidence type="ECO:0000256" key="3">
    <source>
        <dbReference type="ARBA" id="ARBA00022691"/>
    </source>
</evidence>
<comment type="cofactor">
    <cofactor evidence="1">
        <name>[4Fe-4S] cluster</name>
        <dbReference type="ChEBI" id="CHEBI:49883"/>
    </cofactor>
</comment>
<keyword evidence="2" id="KW-0004">4Fe-4S</keyword>
<keyword evidence="4" id="KW-0479">Metal-binding</keyword>
<dbReference type="Gene3D" id="3.20.20.70">
    <property type="entry name" value="Aldolase class I"/>
    <property type="match status" value="1"/>
</dbReference>